<dbReference type="AlphaFoldDB" id="A0A2S9I7H3"/>
<proteinExistence type="predicted"/>
<dbReference type="Proteomes" id="UP000239181">
    <property type="component" value="Unassembled WGS sequence"/>
</dbReference>
<evidence type="ECO:0000313" key="1">
    <source>
        <dbReference type="EMBL" id="PRD13674.1"/>
    </source>
</evidence>
<sequence length="155" mass="17534">MIQQSLNQQPLCLGEKQWPVRIITGTDLWVNAKMEALVEAGLISSHVKTGSKIWELTPYGQSFFSEHHDFCYGTMRVRSIKAVSTGNAGITDVTFTYYIHALPAWAKNHSVRVANTDLDNLVMGIDSVRYHARFNTDSQGNIRLISEPEQLDLFY</sequence>
<name>A0A2S9I7H3_9GAMM</name>
<comment type="caution">
    <text evidence="1">The sequence shown here is derived from an EMBL/GenBank/DDBJ whole genome shotgun (WGS) entry which is preliminary data.</text>
</comment>
<evidence type="ECO:0000313" key="2">
    <source>
        <dbReference type="Proteomes" id="UP000239181"/>
    </source>
</evidence>
<organism evidence="1 2">
    <name type="scientific">Pantoea coffeiphila</name>
    <dbReference type="NCBI Taxonomy" id="1465635"/>
    <lineage>
        <taxon>Bacteria</taxon>
        <taxon>Pseudomonadati</taxon>
        <taxon>Pseudomonadota</taxon>
        <taxon>Gammaproteobacteria</taxon>
        <taxon>Enterobacterales</taxon>
        <taxon>Erwiniaceae</taxon>
        <taxon>Pantoea</taxon>
    </lineage>
</organism>
<keyword evidence="2" id="KW-1185">Reference proteome</keyword>
<gene>
    <name evidence="1" type="ORF">CQW29_20255</name>
</gene>
<accession>A0A2S9I7H3</accession>
<protein>
    <submittedName>
        <fullName evidence="1">CpmK protein</fullName>
    </submittedName>
</protein>
<reference evidence="1 2" key="1">
    <citation type="submission" date="2017-10" db="EMBL/GenBank/DDBJ databases">
        <title>Draft genome of two endophytic bacteria isolated from 'guarana' Paullinia cupana (Mart.) Ducke.</title>
        <authorList>
            <person name="Siqueira K.A."/>
            <person name="Liotti R.G."/>
            <person name="Mendes T.A."/>
            <person name="Soares M.A."/>
        </authorList>
    </citation>
    <scope>NUCLEOTIDE SEQUENCE [LARGE SCALE GENOMIC DNA]</scope>
    <source>
        <strain evidence="1 2">342</strain>
    </source>
</reference>
<dbReference type="OrthoDB" id="6563254at2"/>
<dbReference type="EMBL" id="PDET01000017">
    <property type="protein sequence ID" value="PRD13674.1"/>
    <property type="molecule type" value="Genomic_DNA"/>
</dbReference>